<dbReference type="InterPro" id="IPR014718">
    <property type="entry name" value="GH-type_carb-bd"/>
</dbReference>
<accession>A0A2N5ZGA6</accession>
<evidence type="ECO:0000259" key="5">
    <source>
        <dbReference type="Pfam" id="PF09095"/>
    </source>
</evidence>
<dbReference type="SUPFAM" id="SSF88713">
    <property type="entry name" value="Glycoside hydrolase/deacetylase"/>
    <property type="match status" value="1"/>
</dbReference>
<reference evidence="6 7" key="1">
    <citation type="submission" date="2017-11" db="EMBL/GenBank/DDBJ databases">
        <title>Genome-resolved metagenomics identifies genetic mobility, metabolic interactions, and unexpected diversity in perchlorate-reducing communities.</title>
        <authorList>
            <person name="Barnum T.P."/>
            <person name="Figueroa I.A."/>
            <person name="Carlstrom C.I."/>
            <person name="Lucas L.N."/>
            <person name="Engelbrektson A.L."/>
            <person name="Coates J.D."/>
        </authorList>
    </citation>
    <scope>NUCLEOTIDE SEQUENCE [LARGE SCALE GENOMIC DNA]</scope>
    <source>
        <strain evidence="6">BM706</strain>
    </source>
</reference>
<dbReference type="InterPro" id="IPR011013">
    <property type="entry name" value="Gal_mutarotase_sf_dom"/>
</dbReference>
<proteinExistence type="inferred from homology"/>
<dbReference type="InterPro" id="IPR052046">
    <property type="entry name" value="GH57_Enzymes"/>
</dbReference>
<comment type="similarity">
    <text evidence="1">Belongs to the glycosyl hydrolase 57 family.</text>
</comment>
<evidence type="ECO:0000256" key="2">
    <source>
        <dbReference type="ARBA" id="ARBA00023277"/>
    </source>
</evidence>
<organism evidence="6 7">
    <name type="scientific">Muiribacterium halophilum</name>
    <dbReference type="NCBI Taxonomy" id="2053465"/>
    <lineage>
        <taxon>Bacteria</taxon>
        <taxon>Candidatus Muiribacteriota</taxon>
        <taxon>Candidatus Muiribacteriia</taxon>
        <taxon>Candidatus Muiribacteriales</taxon>
        <taxon>Candidatus Muiribacteriaceae</taxon>
        <taxon>Candidatus Muiribacterium</taxon>
    </lineage>
</organism>
<dbReference type="InterPro" id="IPR028995">
    <property type="entry name" value="Glyco_hydro_57/38_cen_sf"/>
</dbReference>
<dbReference type="InterPro" id="IPR011330">
    <property type="entry name" value="Glyco_hydro/deAcase_b/a-brl"/>
</dbReference>
<dbReference type="SUPFAM" id="SSF74650">
    <property type="entry name" value="Galactose mutarotase-like"/>
    <property type="match status" value="1"/>
</dbReference>
<dbReference type="GO" id="GO:0003824">
    <property type="term" value="F:catalytic activity"/>
    <property type="evidence" value="ECO:0007669"/>
    <property type="project" value="InterPro"/>
</dbReference>
<name>A0A2N5ZGA6_MUIH1</name>
<gene>
    <name evidence="6" type="ORF">C0601_06530</name>
</gene>
<feature type="domain" description="Glycoside hydrolase family 57 N-terminal" evidence="3">
    <location>
        <begin position="8"/>
        <end position="259"/>
    </location>
</feature>
<dbReference type="PANTHER" id="PTHR36306:SF1">
    <property type="entry name" value="ALPHA-AMYLASE-RELATED"/>
    <property type="match status" value="1"/>
</dbReference>
<feature type="domain" description="Alpha-amylase/4-alpha-glucanotransferase central" evidence="4">
    <location>
        <begin position="301"/>
        <end position="370"/>
    </location>
</feature>
<dbReference type="AlphaFoldDB" id="A0A2N5ZGA6"/>
<dbReference type="InterPro" id="IPR015179">
    <property type="entry name" value="A-amylase/a-glucTrfase_C"/>
</dbReference>
<dbReference type="InterPro" id="IPR015178">
    <property type="entry name" value="A-amylase/a-glucTrfase_central"/>
</dbReference>
<feature type="domain" description="Alpha-amylase/4-alpha-glucanotransferase C-terminal" evidence="5">
    <location>
        <begin position="430"/>
        <end position="557"/>
    </location>
</feature>
<evidence type="ECO:0000256" key="1">
    <source>
        <dbReference type="ARBA" id="ARBA00006821"/>
    </source>
</evidence>
<evidence type="ECO:0000259" key="3">
    <source>
        <dbReference type="Pfam" id="PF03065"/>
    </source>
</evidence>
<comment type="caution">
    <text evidence="6">The sequence shown here is derived from an EMBL/GenBank/DDBJ whole genome shotgun (WGS) entry which is preliminary data.</text>
</comment>
<dbReference type="Gene3D" id="3.20.110.20">
    <property type="match status" value="1"/>
</dbReference>
<keyword evidence="2" id="KW-0119">Carbohydrate metabolism</keyword>
<dbReference type="Proteomes" id="UP000234857">
    <property type="component" value="Unassembled WGS sequence"/>
</dbReference>
<dbReference type="GO" id="GO:0005975">
    <property type="term" value="P:carbohydrate metabolic process"/>
    <property type="evidence" value="ECO:0007669"/>
    <property type="project" value="InterPro"/>
</dbReference>
<dbReference type="PANTHER" id="PTHR36306">
    <property type="entry name" value="ALPHA-AMYLASE-RELATED-RELATED"/>
    <property type="match status" value="1"/>
</dbReference>
<evidence type="ECO:0000313" key="6">
    <source>
        <dbReference type="EMBL" id="PLX17681.1"/>
    </source>
</evidence>
<dbReference type="InterPro" id="IPR004300">
    <property type="entry name" value="Glyco_hydro_57_N"/>
</dbReference>
<evidence type="ECO:0000313" key="7">
    <source>
        <dbReference type="Proteomes" id="UP000234857"/>
    </source>
</evidence>
<evidence type="ECO:0008006" key="8">
    <source>
        <dbReference type="Google" id="ProtNLM"/>
    </source>
</evidence>
<evidence type="ECO:0000259" key="4">
    <source>
        <dbReference type="Pfam" id="PF09094"/>
    </source>
</evidence>
<sequence>MKKTGFIFSIHNHQPFGNFDDVIESCFRRSYRPLIDTLSETPFVKTVLHISGPLLIWLKKNHTEHIEKITLLIKKGQLELLGGTFSEAVISTLPEEDRILQIEMYKNLISDIFSKDINLKGFWLTERVFTPDVIKTLCSAGYKYTFLDDTHIKKSGSSLDQPVYLSRYLNHELLILPINRFLRYEFPFKDSDEIIKKIKKHKTVIHADDGEKLGDWPGMYDYLYKEKRLSKLFCDLRDEDIDFIFPDTLIKENPDPKEIFIPYSSYDSMNKWSMNTGSLIKIHREYDRDRIKNDDSTFYTGNYFNFFIKYSESGTIYKKNLFFSSLFHHDEKIKEELLRSQCCCGYWHGVFGGIYLPHMRDAINLGNIYAENSLPEGITKIDKEMIVLKKGGLSATIKRKGACLSSINSFKKRLNILNTITRRPEFYHSDIREHIYYDLDDRISISEYVVSQRVTKQNYLKNNFGIQGNFKNCLFEISNIEEQQITFYAKQKCLICDELVDIKLTKTFFFEKDTFCINFKIEKSKPVEDENTYLMTELNFHNVYEKSSGMETETTDRIIMNSKEHGEVILDLSDELYTLNSQIKTDSIYHQKNEKILQSNTIVLFIPINKEGMTLRLAQK</sequence>
<dbReference type="Pfam" id="PF09095">
    <property type="entry name" value="AmyA-gluTrfs_C"/>
    <property type="match status" value="1"/>
</dbReference>
<dbReference type="EMBL" id="PKTG01000083">
    <property type="protein sequence ID" value="PLX17681.1"/>
    <property type="molecule type" value="Genomic_DNA"/>
</dbReference>
<dbReference type="Pfam" id="PF03065">
    <property type="entry name" value="Glyco_hydro_57"/>
    <property type="match status" value="1"/>
</dbReference>
<dbReference type="Gene3D" id="2.70.98.10">
    <property type="match status" value="1"/>
</dbReference>
<protein>
    <recommendedName>
        <fullName evidence="8">4-alpha-glucanotransferase</fullName>
    </recommendedName>
</protein>
<dbReference type="GO" id="GO:0030246">
    <property type="term" value="F:carbohydrate binding"/>
    <property type="evidence" value="ECO:0007669"/>
    <property type="project" value="InterPro"/>
</dbReference>
<dbReference type="SUPFAM" id="SSF88688">
    <property type="entry name" value="Families 57/38 glycoside transferase middle domain"/>
    <property type="match status" value="1"/>
</dbReference>
<dbReference type="Pfam" id="PF09094">
    <property type="entry name" value="AmyA-A_glucT_m"/>
    <property type="match status" value="1"/>
</dbReference>